<accession>A0A397TKE5</accession>
<dbReference type="Proteomes" id="UP000265703">
    <property type="component" value="Unassembled WGS sequence"/>
</dbReference>
<keyword evidence="2" id="KW-1185">Reference proteome</keyword>
<comment type="caution">
    <text evidence="1">The sequence shown here is derived from an EMBL/GenBank/DDBJ whole genome shotgun (WGS) entry which is preliminary data.</text>
</comment>
<evidence type="ECO:0000313" key="2">
    <source>
        <dbReference type="Proteomes" id="UP000265703"/>
    </source>
</evidence>
<sequence>MDNINDMKSLKHQMKKKLCLICRFKSNFFNWCNKCKLKHFQFNYGEFPSENNEIDNFLKDIYCKIEKSKELIEWIPYNELEKITFIDEESSKLYYASWSNGYICDWNENKLNWSRKIKENQVLLKNFENLEDLFKQNVSFFK</sequence>
<reference evidence="1 2" key="1">
    <citation type="submission" date="2018-06" db="EMBL/GenBank/DDBJ databases">
        <title>Comparative genomics reveals the genomic features of Rhizophagus irregularis, R. cerebriforme, R. diaphanum and Gigaspora rosea, and their symbiotic lifestyle signature.</title>
        <authorList>
            <person name="Morin E."/>
            <person name="San Clemente H."/>
            <person name="Chen E.C.H."/>
            <person name="De La Providencia I."/>
            <person name="Hainaut M."/>
            <person name="Kuo A."/>
            <person name="Kohler A."/>
            <person name="Murat C."/>
            <person name="Tang N."/>
            <person name="Roy S."/>
            <person name="Loubradou J."/>
            <person name="Henrissat B."/>
            <person name="Grigoriev I.V."/>
            <person name="Corradi N."/>
            <person name="Roux C."/>
            <person name="Martin F.M."/>
        </authorList>
    </citation>
    <scope>NUCLEOTIDE SEQUENCE [LARGE SCALE GENOMIC DNA]</scope>
    <source>
        <strain evidence="1 2">DAOM 227022</strain>
    </source>
</reference>
<evidence type="ECO:0000313" key="1">
    <source>
        <dbReference type="EMBL" id="RIA97396.1"/>
    </source>
</evidence>
<gene>
    <name evidence="1" type="ORF">C1645_814102</name>
</gene>
<dbReference type="EMBL" id="QKYT01000030">
    <property type="protein sequence ID" value="RIA97396.1"/>
    <property type="molecule type" value="Genomic_DNA"/>
</dbReference>
<name>A0A397TKE5_9GLOM</name>
<organism evidence="1 2">
    <name type="scientific">Glomus cerebriforme</name>
    <dbReference type="NCBI Taxonomy" id="658196"/>
    <lineage>
        <taxon>Eukaryota</taxon>
        <taxon>Fungi</taxon>
        <taxon>Fungi incertae sedis</taxon>
        <taxon>Mucoromycota</taxon>
        <taxon>Glomeromycotina</taxon>
        <taxon>Glomeromycetes</taxon>
        <taxon>Glomerales</taxon>
        <taxon>Glomeraceae</taxon>
        <taxon>Glomus</taxon>
    </lineage>
</organism>
<dbReference type="STRING" id="658196.A0A397TKE5"/>
<dbReference type="OrthoDB" id="2303084at2759"/>
<dbReference type="AlphaFoldDB" id="A0A397TKE5"/>
<proteinExistence type="predicted"/>
<protein>
    <submittedName>
        <fullName evidence="1">Uncharacterized protein</fullName>
    </submittedName>
</protein>